<evidence type="ECO:0000256" key="7">
    <source>
        <dbReference type="ARBA" id="ARBA00023065"/>
    </source>
</evidence>
<keyword evidence="4" id="KW-1003">Cell membrane</keyword>
<dbReference type="GO" id="GO:0005886">
    <property type="term" value="C:plasma membrane"/>
    <property type="evidence" value="ECO:0007669"/>
    <property type="project" value="UniProtKB-SubCell"/>
</dbReference>
<dbReference type="GO" id="GO:0098794">
    <property type="term" value="C:postsynapse"/>
    <property type="evidence" value="ECO:0007669"/>
    <property type="project" value="GOC"/>
</dbReference>
<feature type="binding site" evidence="15">
    <location>
        <position position="185"/>
    </location>
    <ligand>
        <name>ATP</name>
        <dbReference type="ChEBI" id="CHEBI:30616"/>
        <note>ligand shared between two neighboring subunits of the homotrimer</note>
    </ligand>
</feature>
<feature type="compositionally biased region" description="Basic and acidic residues" evidence="19">
    <location>
        <begin position="382"/>
        <end position="395"/>
    </location>
</feature>
<evidence type="ECO:0000256" key="1">
    <source>
        <dbReference type="ARBA" id="ARBA00004651"/>
    </source>
</evidence>
<dbReference type="RefSeq" id="XP_031430009.1">
    <property type="nucleotide sequence ID" value="XM_031574149.1"/>
</dbReference>
<keyword evidence="3 14" id="KW-0813">Transport</keyword>
<accession>A0A6P8FTQ2</accession>
<keyword evidence="18" id="KW-0675">Receptor</keyword>
<dbReference type="PIRSF" id="PIRSF005713">
    <property type="entry name" value="P2X_purinoceptor"/>
    <property type="match status" value="1"/>
</dbReference>
<dbReference type="OrthoDB" id="494673at2759"/>
<dbReference type="NCBIfam" id="TIGR00863">
    <property type="entry name" value="P2X"/>
    <property type="match status" value="1"/>
</dbReference>
<keyword evidence="8 14" id="KW-0472">Membrane</keyword>
<evidence type="ECO:0000256" key="8">
    <source>
        <dbReference type="ARBA" id="ARBA00023136"/>
    </source>
</evidence>
<keyword evidence="5 18" id="KW-0812">Transmembrane</keyword>
<keyword evidence="7 14" id="KW-0406">Ion transport</keyword>
<comment type="catalytic activity">
    <reaction evidence="13">
        <text>Ca(2+)(in) = Ca(2+)(out)</text>
        <dbReference type="Rhea" id="RHEA:29671"/>
        <dbReference type="ChEBI" id="CHEBI:29108"/>
    </reaction>
</comment>
<dbReference type="FunFam" id="2.60.490.10:FF:000001">
    <property type="entry name" value="P2X purinoceptor"/>
    <property type="match status" value="1"/>
</dbReference>
<feature type="disulfide bond" evidence="16">
    <location>
        <begin position="216"/>
        <end position="226"/>
    </location>
</feature>
<keyword evidence="11 14" id="KW-1071">Ligand-gated ion channel</keyword>
<name>A0A6P8FTQ2_CLUHA</name>
<dbReference type="AlphaFoldDB" id="A0A6P8FTQ2"/>
<feature type="binding site" evidence="15">
    <location>
        <begin position="291"/>
        <end position="293"/>
    </location>
    <ligand>
        <name>ATP</name>
        <dbReference type="ChEBI" id="CHEBI:30616"/>
        <note>ligand shared between two neighboring subunits of the homotrimer</note>
    </ligand>
</feature>
<comment type="subcellular location">
    <subcellularLocation>
        <location evidence="1">Cell membrane</location>
        <topology evidence="1">Multi-pass membrane protein</topology>
    </subcellularLocation>
    <subcellularLocation>
        <location evidence="18">Membrane</location>
        <topology evidence="18">Multi-pass membrane protein</topology>
    </subcellularLocation>
</comment>
<dbReference type="PANTHER" id="PTHR10125">
    <property type="entry name" value="P2X PURINOCEPTOR"/>
    <property type="match status" value="1"/>
</dbReference>
<feature type="disulfide bond" evidence="16">
    <location>
        <begin position="118"/>
        <end position="167"/>
    </location>
</feature>
<evidence type="ECO:0000256" key="9">
    <source>
        <dbReference type="ARBA" id="ARBA00023157"/>
    </source>
</evidence>
<feature type="disulfide bond" evidence="16">
    <location>
        <begin position="135"/>
        <end position="161"/>
    </location>
</feature>
<gene>
    <name evidence="21" type="primary">LOC105909279</name>
</gene>
<dbReference type="GO" id="GO:0005524">
    <property type="term" value="F:ATP binding"/>
    <property type="evidence" value="ECO:0007669"/>
    <property type="project" value="UniProtKB-UniRule"/>
</dbReference>
<dbReference type="GeneID" id="105909279"/>
<evidence type="ECO:0000256" key="15">
    <source>
        <dbReference type="PIRSR" id="PIRSR005713-1"/>
    </source>
</evidence>
<evidence type="ECO:0000313" key="20">
    <source>
        <dbReference type="Proteomes" id="UP000515152"/>
    </source>
</evidence>
<evidence type="ECO:0000256" key="2">
    <source>
        <dbReference type="ARBA" id="ARBA00009848"/>
    </source>
</evidence>
<keyword evidence="15" id="KW-0547">Nucleotide-binding</keyword>
<keyword evidence="9 16" id="KW-1015">Disulfide bond</keyword>
<proteinExistence type="inferred from homology"/>
<sequence length="416" mass="46898">MAESTFEQILSTAFDYKTEKYVIVKKHKVGVLYRVIQLCIIGYLIGWVFVINKGYQATEDSIQSSVITKVKGVVLINSSDTGVSLWGPEDYVIPPNGDANFFITTNVTQIPNQTLGICAESDRIPDGRCSDHDDCPRGESVRAGHGIKTGQCLNKDRNGTCEIHGWCPGEESQKSHVLGKVENFTIFIKNFIRFPRFSFSKSNIPETQDRSYLQKCNYDESVHPYCPIFRLGDIINKTGHRFQDMAQAGAAIGILINWNCNLDIDSSQCHPKYSFIRLDVNTTVNSITTFNFRYARYYKNATGHDYRTLFKVYGIRFNVMVHGKAGKFSIINTIVNIGSGLALLGAGSFLCNMLLLYYMRNRDEDRNKMYDSIKAGSSRNDTSTRDKAQEEESREQQQLTSLKLQADFSKDAEASA</sequence>
<evidence type="ECO:0000256" key="18">
    <source>
        <dbReference type="RuleBase" id="RU000681"/>
    </source>
</evidence>
<dbReference type="KEGG" id="char:105909279"/>
<dbReference type="GO" id="GO:0001614">
    <property type="term" value="F:purinergic nucleotide receptor activity"/>
    <property type="evidence" value="ECO:0007669"/>
    <property type="project" value="UniProtKB-UniRule"/>
</dbReference>
<evidence type="ECO:0000256" key="17">
    <source>
        <dbReference type="PIRSR" id="PIRSR005713-3"/>
    </source>
</evidence>
<feature type="transmembrane region" description="Helical" evidence="18">
    <location>
        <begin position="31"/>
        <end position="50"/>
    </location>
</feature>
<dbReference type="Gene3D" id="1.10.287.940">
    <property type="entry name" value="atp-gated p2x4 ion channel"/>
    <property type="match status" value="1"/>
</dbReference>
<evidence type="ECO:0000256" key="14">
    <source>
        <dbReference type="PIRNR" id="PIRNR005713"/>
    </source>
</evidence>
<evidence type="ECO:0000256" key="19">
    <source>
        <dbReference type="SAM" id="MobiDB-lite"/>
    </source>
</evidence>
<evidence type="ECO:0000256" key="16">
    <source>
        <dbReference type="PIRSR" id="PIRSR005713-2"/>
    </source>
</evidence>
<keyword evidence="20" id="KW-1185">Reference proteome</keyword>
<organism evidence="20 21">
    <name type="scientific">Clupea harengus</name>
    <name type="common">Atlantic herring</name>
    <dbReference type="NCBI Taxonomy" id="7950"/>
    <lineage>
        <taxon>Eukaryota</taxon>
        <taxon>Metazoa</taxon>
        <taxon>Chordata</taxon>
        <taxon>Craniata</taxon>
        <taxon>Vertebrata</taxon>
        <taxon>Euteleostomi</taxon>
        <taxon>Actinopterygii</taxon>
        <taxon>Neopterygii</taxon>
        <taxon>Teleostei</taxon>
        <taxon>Clupei</taxon>
        <taxon>Clupeiformes</taxon>
        <taxon>Clupeoidei</taxon>
        <taxon>Clupeidae</taxon>
        <taxon>Clupea</taxon>
    </lineage>
</organism>
<dbReference type="GO" id="GO:0070588">
    <property type="term" value="P:calcium ion transmembrane transport"/>
    <property type="evidence" value="ECO:0007669"/>
    <property type="project" value="TreeGrafter"/>
</dbReference>
<dbReference type="Gene3D" id="2.60.490.10">
    <property type="entry name" value="atp-gated p2x4 ion channel domain"/>
    <property type="match status" value="1"/>
</dbReference>
<evidence type="ECO:0000256" key="5">
    <source>
        <dbReference type="ARBA" id="ARBA00022692"/>
    </source>
</evidence>
<dbReference type="PANTHER" id="PTHR10125:SF12">
    <property type="entry name" value="P2X PURINOCEPTOR 5"/>
    <property type="match status" value="1"/>
</dbReference>
<feature type="transmembrane region" description="Helical" evidence="18">
    <location>
        <begin position="337"/>
        <end position="359"/>
    </location>
</feature>
<evidence type="ECO:0000256" key="11">
    <source>
        <dbReference type="ARBA" id="ARBA00023286"/>
    </source>
</evidence>
<feature type="region of interest" description="Disordered" evidence="19">
    <location>
        <begin position="371"/>
        <end position="416"/>
    </location>
</feature>
<dbReference type="GlyCosmos" id="A0A6P8FTQ2">
    <property type="glycosylation" value="1 site, No reported glycans"/>
</dbReference>
<keyword evidence="12 18" id="KW-0407">Ion channel</keyword>
<dbReference type="Proteomes" id="UP000515152">
    <property type="component" value="Chromosome 9"/>
</dbReference>
<evidence type="ECO:0000256" key="3">
    <source>
        <dbReference type="ARBA" id="ARBA00022448"/>
    </source>
</evidence>
<feature type="binding site" evidence="15">
    <location>
        <begin position="69"/>
        <end position="71"/>
    </location>
    <ligand>
        <name>ATP</name>
        <dbReference type="ChEBI" id="CHEBI:30616"/>
        <note>ligand shared between two neighboring subunits of the homotrimer</note>
    </ligand>
</feature>
<keyword evidence="6 18" id="KW-1133">Transmembrane helix</keyword>
<evidence type="ECO:0000256" key="13">
    <source>
        <dbReference type="ARBA" id="ARBA00036634"/>
    </source>
</evidence>
<keyword evidence="15" id="KW-0067">ATP-binding</keyword>
<dbReference type="InterPro" id="IPR059116">
    <property type="entry name" value="P2X_receptor"/>
</dbReference>
<comment type="function">
    <text evidence="18">Receptor for ATP that acts as a ligand-gated ion channel.</text>
</comment>
<feature type="disulfide bond" evidence="16">
    <location>
        <begin position="129"/>
        <end position="152"/>
    </location>
</feature>
<dbReference type="Pfam" id="PF00864">
    <property type="entry name" value="P2X_receptor"/>
    <property type="match status" value="1"/>
</dbReference>
<feature type="binding site" evidence="15">
    <location>
        <position position="311"/>
    </location>
    <ligand>
        <name>ATP</name>
        <dbReference type="ChEBI" id="CHEBI:30616"/>
        <note>ligand shared between two neighboring subunits of the homotrimer</note>
    </ligand>
</feature>
<dbReference type="InterPro" id="IPR001429">
    <property type="entry name" value="P2X_purnocptor"/>
</dbReference>
<evidence type="ECO:0000256" key="10">
    <source>
        <dbReference type="ARBA" id="ARBA00023180"/>
    </source>
</evidence>
<evidence type="ECO:0000256" key="12">
    <source>
        <dbReference type="ARBA" id="ARBA00023303"/>
    </source>
</evidence>
<dbReference type="GO" id="GO:0004931">
    <property type="term" value="F:extracellularly ATP-gated monoatomic cation channel activity"/>
    <property type="evidence" value="ECO:0007669"/>
    <property type="project" value="UniProtKB-UniRule"/>
</dbReference>
<feature type="disulfide bond" evidence="16">
    <location>
        <begin position="260"/>
        <end position="269"/>
    </location>
</feature>
<evidence type="ECO:0000313" key="21">
    <source>
        <dbReference type="RefSeq" id="XP_031430009.1"/>
    </source>
</evidence>
<dbReference type="GO" id="GO:0033198">
    <property type="term" value="P:response to ATP"/>
    <property type="evidence" value="ECO:0007669"/>
    <property type="project" value="InterPro"/>
</dbReference>
<dbReference type="PRINTS" id="PR01307">
    <property type="entry name" value="P2XRECEPTOR"/>
</dbReference>
<evidence type="ECO:0000256" key="6">
    <source>
        <dbReference type="ARBA" id="ARBA00022989"/>
    </source>
</evidence>
<evidence type="ECO:0000256" key="4">
    <source>
        <dbReference type="ARBA" id="ARBA00022475"/>
    </source>
</evidence>
<comment type="similarity">
    <text evidence="2 14 18">Belongs to the P2X receptor family.</text>
</comment>
<feature type="glycosylation site" description="N-linked (GlcNAc...) asparagine" evidence="17">
    <location>
        <position position="183"/>
    </location>
</feature>
<protein>
    <recommendedName>
        <fullName evidence="14 18">P2X purinoceptor</fullName>
    </recommendedName>
</protein>
<reference evidence="21" key="1">
    <citation type="submission" date="2025-08" db="UniProtKB">
        <authorList>
            <consortium name="RefSeq"/>
        </authorList>
    </citation>
    <scope>IDENTIFICATION</scope>
</reference>
<keyword evidence="10" id="KW-0325">Glycoprotein</keyword>
<dbReference type="InterPro" id="IPR027309">
    <property type="entry name" value="P2X_extracellular_dom_sf"/>
</dbReference>